<comment type="caution">
    <text evidence="1">The sequence shown here is derived from an EMBL/GenBank/DDBJ whole genome shotgun (WGS) entry which is preliminary data.</text>
</comment>
<accession>A0ABD7K1V1</accession>
<keyword evidence="1" id="KW-0413">Isomerase</keyword>
<dbReference type="PANTHER" id="PTHR13887:SF54">
    <property type="entry name" value="DSBA FAMILY PROTEIN"/>
    <property type="match status" value="1"/>
</dbReference>
<dbReference type="Gene3D" id="1.10.472.60">
    <property type="entry name" value="putative protein disulfide isomerase domain"/>
    <property type="match status" value="1"/>
</dbReference>
<evidence type="ECO:0000313" key="1">
    <source>
        <dbReference type="EMBL" id="RTS45655.1"/>
    </source>
</evidence>
<dbReference type="EMBL" id="RXTL01000020">
    <property type="protein sequence ID" value="RTS45655.1"/>
    <property type="molecule type" value="Genomic_DNA"/>
</dbReference>
<dbReference type="PANTHER" id="PTHR13887">
    <property type="entry name" value="GLUTATHIONE S-TRANSFERASE KAPPA"/>
    <property type="match status" value="1"/>
</dbReference>
<organism evidence="1 2">
    <name type="scientific">Pseudomonas aeruginosa</name>
    <dbReference type="NCBI Taxonomy" id="287"/>
    <lineage>
        <taxon>Bacteria</taxon>
        <taxon>Pseudomonadati</taxon>
        <taxon>Pseudomonadota</taxon>
        <taxon>Gammaproteobacteria</taxon>
        <taxon>Pseudomonadales</taxon>
        <taxon>Pseudomonadaceae</taxon>
        <taxon>Pseudomonas</taxon>
    </lineage>
</organism>
<dbReference type="SUPFAM" id="SSF52833">
    <property type="entry name" value="Thioredoxin-like"/>
    <property type="match status" value="1"/>
</dbReference>
<dbReference type="Gene3D" id="3.40.30.10">
    <property type="entry name" value="Glutaredoxin"/>
    <property type="match status" value="1"/>
</dbReference>
<dbReference type="Proteomes" id="UP000276985">
    <property type="component" value="Unassembled WGS sequence"/>
</dbReference>
<proteinExistence type="predicted"/>
<evidence type="ECO:0000313" key="2">
    <source>
        <dbReference type="Proteomes" id="UP000276985"/>
    </source>
</evidence>
<sequence length="259" mass="28154">MSPLIDGRPGRPCNLKRDANMMTCDPVTGACLLPEPESAQSVAQSGAHAAPTVHYIGDPMCSWCWGIEPVVGELAAFCAAEGIGFALTVGGLRAGGGDPWNADFIEFLRAEWRRIGEVTGQPFGFTLLDAPYFDYDTEPACRAVVCAQILGADSADPSARRFFSAVQRRFYVEGRDPKETSFYADLCEEAGLDFGAFRSLFLSAEARQATQAAFLRCRQWGVRAFPTLAVERRGELLLLAAGFTTREQVLSRLRRGLAG</sequence>
<dbReference type="CDD" id="cd03025">
    <property type="entry name" value="DsbA_FrnE_like"/>
    <property type="match status" value="1"/>
</dbReference>
<reference evidence="1 2" key="1">
    <citation type="submission" date="2018-12" db="EMBL/GenBank/DDBJ databases">
        <title>Pseudomonas aeruginosa Diversity Panel.</title>
        <authorList>
            <person name="Snesrud E."/>
            <person name="Mcgann P."/>
        </authorList>
    </citation>
    <scope>NUCLEOTIDE SEQUENCE [LARGE SCALE GENOMIC DNA]</scope>
    <source>
        <strain evidence="1 2">MRSN6241</strain>
    </source>
</reference>
<dbReference type="InterPro" id="IPR036249">
    <property type="entry name" value="Thioredoxin-like_sf"/>
</dbReference>
<dbReference type="GO" id="GO:0016853">
    <property type="term" value="F:isomerase activity"/>
    <property type="evidence" value="ECO:0007669"/>
    <property type="project" value="UniProtKB-KW"/>
</dbReference>
<protein>
    <submittedName>
        <fullName evidence="1">Protein-disulfide isomerase</fullName>
    </submittedName>
</protein>
<gene>
    <name evidence="1" type="ORF">DY940_15330</name>
</gene>
<dbReference type="AlphaFoldDB" id="A0ABD7K1V1"/>
<name>A0ABD7K1V1_PSEAI</name>